<organism evidence="3 4">
    <name type="scientific">Haemonchus contortus</name>
    <name type="common">Barber pole worm</name>
    <dbReference type="NCBI Taxonomy" id="6289"/>
    <lineage>
        <taxon>Eukaryota</taxon>
        <taxon>Metazoa</taxon>
        <taxon>Ecdysozoa</taxon>
        <taxon>Nematoda</taxon>
        <taxon>Chromadorea</taxon>
        <taxon>Rhabditida</taxon>
        <taxon>Rhabditina</taxon>
        <taxon>Rhabditomorpha</taxon>
        <taxon>Strongyloidea</taxon>
        <taxon>Trichostrongylidae</taxon>
        <taxon>Haemonchus</taxon>
    </lineage>
</organism>
<evidence type="ECO:0000313" key="3">
    <source>
        <dbReference type="Proteomes" id="UP000025227"/>
    </source>
</evidence>
<sequence length="383" mass="41291">MFRCTRHGSHVLRRTGVRWLNGANPGDKVVAKDDMRRFMVDLMKTQKVNPSHAEQLADVLLEADIRGHYSHGLNRLEMYAKDCMKKVVKSDGTPKILKEKPGTAWVDGLSLLGPVVGNFCMDLAIKKAKDVGIACVSAKGSNHYGIAGWYSMRAMRQGLIGISSTNTSPIMFPTRAAKPALGTNPIAIGAEGTGGDSYLLDMATTTVAIGKVEIAKRKGDPVPETWGVAKGGKVSTNAEEIITGGGLLPVGGGELSGGYKGYGLGSVVEIFCGILSGSHWGPNVRKWMAATTEADLGQVFLAIDPEAFAPGFRDRLQQLINTLRELPHVDPSLKVLIPGDKERTHEKLVKDLGGIPYHPNQIKNADELAQKYKIKNVTVIKEV</sequence>
<evidence type="ECO:0000256" key="2">
    <source>
        <dbReference type="ARBA" id="ARBA00023002"/>
    </source>
</evidence>
<name>A0A7I4Y222_HAECO</name>
<dbReference type="OMA" id="GEVGDQY"/>
<dbReference type="InterPro" id="IPR003767">
    <property type="entry name" value="Malate/L-lactate_DH-like"/>
</dbReference>
<evidence type="ECO:0000313" key="4">
    <source>
        <dbReference type="WBParaSite" id="HCON_00037990-00001"/>
    </source>
</evidence>
<dbReference type="InterPro" id="IPR036111">
    <property type="entry name" value="Mal/L-sulfo/L-lacto_DH-like_sf"/>
</dbReference>
<dbReference type="SUPFAM" id="SSF89733">
    <property type="entry name" value="L-sulfolactate dehydrogenase-like"/>
    <property type="match status" value="1"/>
</dbReference>
<dbReference type="Pfam" id="PF02615">
    <property type="entry name" value="Ldh_2"/>
    <property type="match status" value="1"/>
</dbReference>
<dbReference type="Gene3D" id="3.30.1370.60">
    <property type="entry name" value="Hypothetical oxidoreductase yiak, domain 2"/>
    <property type="match status" value="1"/>
</dbReference>
<dbReference type="AlphaFoldDB" id="A0A7I4Y222"/>
<evidence type="ECO:0000256" key="1">
    <source>
        <dbReference type="ARBA" id="ARBA00006056"/>
    </source>
</evidence>
<dbReference type="InterPro" id="IPR043143">
    <property type="entry name" value="Mal/L-sulf/L-lact_DH-like_NADP"/>
</dbReference>
<dbReference type="GO" id="GO:0016491">
    <property type="term" value="F:oxidoreductase activity"/>
    <property type="evidence" value="ECO:0007669"/>
    <property type="project" value="UniProtKB-KW"/>
</dbReference>
<dbReference type="WBParaSite" id="HCON_00037990-00001">
    <property type="protein sequence ID" value="HCON_00037990-00001"/>
    <property type="gene ID" value="HCON_00037990"/>
</dbReference>
<dbReference type="OrthoDB" id="7881616at2759"/>
<dbReference type="InterPro" id="IPR043144">
    <property type="entry name" value="Mal/L-sulf/L-lact_DH-like_ah"/>
</dbReference>
<reference evidence="4" key="1">
    <citation type="submission" date="2020-12" db="UniProtKB">
        <authorList>
            <consortium name="WormBaseParasite"/>
        </authorList>
    </citation>
    <scope>IDENTIFICATION</scope>
    <source>
        <strain evidence="4">MHco3</strain>
    </source>
</reference>
<dbReference type="PANTHER" id="PTHR11091:SF0">
    <property type="entry name" value="MALATE DEHYDROGENASE"/>
    <property type="match status" value="1"/>
</dbReference>
<dbReference type="Proteomes" id="UP000025227">
    <property type="component" value="Unplaced"/>
</dbReference>
<protein>
    <submittedName>
        <fullName evidence="4">Malate dehydrogenase</fullName>
    </submittedName>
</protein>
<keyword evidence="2" id="KW-0560">Oxidoreductase</keyword>
<keyword evidence="3" id="KW-1185">Reference proteome</keyword>
<comment type="similarity">
    <text evidence="1">Belongs to the LDH2/MDH2 oxidoreductase family.</text>
</comment>
<dbReference type="Gene3D" id="1.10.1530.10">
    <property type="match status" value="1"/>
</dbReference>
<proteinExistence type="inferred from homology"/>
<accession>A0A7I4Y222</accession>
<dbReference type="PANTHER" id="PTHR11091">
    <property type="entry name" value="OXIDOREDUCTASE-RELATED"/>
    <property type="match status" value="1"/>
</dbReference>